<feature type="transmembrane region" description="Helical" evidence="7">
    <location>
        <begin position="192"/>
        <end position="217"/>
    </location>
</feature>
<dbReference type="InterPro" id="IPR000515">
    <property type="entry name" value="MetI-like"/>
</dbReference>
<feature type="compositionally biased region" description="Polar residues" evidence="8">
    <location>
        <begin position="19"/>
        <end position="28"/>
    </location>
</feature>
<keyword evidence="4 7" id="KW-0812">Transmembrane</keyword>
<dbReference type="EMBL" id="AVQC01000008">
    <property type="protein sequence ID" value="KOA66065.1"/>
    <property type="molecule type" value="Genomic_DNA"/>
</dbReference>
<dbReference type="SUPFAM" id="SSF161098">
    <property type="entry name" value="MetI-like"/>
    <property type="match status" value="1"/>
</dbReference>
<dbReference type="Proteomes" id="UP000036802">
    <property type="component" value="Unassembled WGS sequence"/>
</dbReference>
<dbReference type="InterPro" id="IPR035906">
    <property type="entry name" value="MetI-like_sf"/>
</dbReference>
<evidence type="ECO:0000256" key="1">
    <source>
        <dbReference type="ARBA" id="ARBA00004651"/>
    </source>
</evidence>
<protein>
    <submittedName>
        <fullName evidence="10">Sugar ABC transporter permease</fullName>
    </submittedName>
</protein>
<evidence type="ECO:0000256" key="2">
    <source>
        <dbReference type="ARBA" id="ARBA00022448"/>
    </source>
</evidence>
<evidence type="ECO:0000256" key="7">
    <source>
        <dbReference type="RuleBase" id="RU363032"/>
    </source>
</evidence>
<feature type="transmembrane region" description="Helical" evidence="7">
    <location>
        <begin position="51"/>
        <end position="70"/>
    </location>
</feature>
<dbReference type="PANTHER" id="PTHR30193">
    <property type="entry name" value="ABC TRANSPORTER PERMEASE PROTEIN"/>
    <property type="match status" value="1"/>
</dbReference>
<proteinExistence type="inferred from homology"/>
<dbReference type="CDD" id="cd06261">
    <property type="entry name" value="TM_PBP2"/>
    <property type="match status" value="1"/>
</dbReference>
<name>A0A0L7D249_BIFBR</name>
<keyword evidence="6 7" id="KW-0472">Membrane</keyword>
<dbReference type="Gene3D" id="1.10.3720.10">
    <property type="entry name" value="MetI-like"/>
    <property type="match status" value="1"/>
</dbReference>
<evidence type="ECO:0000256" key="6">
    <source>
        <dbReference type="ARBA" id="ARBA00023136"/>
    </source>
</evidence>
<keyword evidence="3" id="KW-1003">Cell membrane</keyword>
<feature type="transmembrane region" description="Helical" evidence="7">
    <location>
        <begin position="238"/>
        <end position="256"/>
    </location>
</feature>
<feature type="region of interest" description="Disordered" evidence="8">
    <location>
        <begin position="1"/>
        <end position="35"/>
    </location>
</feature>
<dbReference type="AlphaFoldDB" id="A0A0L7D249"/>
<accession>A0A0L7D249</accession>
<evidence type="ECO:0000256" key="5">
    <source>
        <dbReference type="ARBA" id="ARBA00022989"/>
    </source>
</evidence>
<dbReference type="GO" id="GO:0055085">
    <property type="term" value="P:transmembrane transport"/>
    <property type="evidence" value="ECO:0007669"/>
    <property type="project" value="InterPro"/>
</dbReference>
<evidence type="ECO:0000256" key="4">
    <source>
        <dbReference type="ARBA" id="ARBA00022692"/>
    </source>
</evidence>
<dbReference type="GO" id="GO:0005886">
    <property type="term" value="C:plasma membrane"/>
    <property type="evidence" value="ECO:0007669"/>
    <property type="project" value="UniProtKB-SubCell"/>
</dbReference>
<evidence type="ECO:0000256" key="3">
    <source>
        <dbReference type="ARBA" id="ARBA00022475"/>
    </source>
</evidence>
<dbReference type="PROSITE" id="PS50928">
    <property type="entry name" value="ABC_TM1"/>
    <property type="match status" value="1"/>
</dbReference>
<feature type="compositionally biased region" description="Basic and acidic residues" evidence="8">
    <location>
        <begin position="8"/>
        <end position="18"/>
    </location>
</feature>
<organism evidence="10 11">
    <name type="scientific">Bifidobacterium breve MCC 1114</name>
    <dbReference type="NCBI Taxonomy" id="1365964"/>
    <lineage>
        <taxon>Bacteria</taxon>
        <taxon>Bacillati</taxon>
        <taxon>Actinomycetota</taxon>
        <taxon>Actinomycetes</taxon>
        <taxon>Bifidobacteriales</taxon>
        <taxon>Bifidobacteriaceae</taxon>
        <taxon>Bifidobacterium</taxon>
    </lineage>
</organism>
<comment type="similarity">
    <text evidence="7">Belongs to the binding-protein-dependent transport system permease family.</text>
</comment>
<evidence type="ECO:0000256" key="8">
    <source>
        <dbReference type="SAM" id="MobiDB-lite"/>
    </source>
</evidence>
<evidence type="ECO:0000313" key="11">
    <source>
        <dbReference type="Proteomes" id="UP000036802"/>
    </source>
</evidence>
<dbReference type="PANTHER" id="PTHR30193:SF37">
    <property type="entry name" value="INNER MEMBRANE ABC TRANSPORTER PERMEASE PROTEIN YCJO"/>
    <property type="match status" value="1"/>
</dbReference>
<keyword evidence="2 7" id="KW-0813">Transport</keyword>
<feature type="transmembrane region" description="Helical" evidence="7">
    <location>
        <begin position="300"/>
        <end position="320"/>
    </location>
</feature>
<keyword evidence="5 7" id="KW-1133">Transmembrane helix</keyword>
<gene>
    <name evidence="10" type="ORF">BBM1114_03635</name>
</gene>
<feature type="transmembrane region" description="Helical" evidence="7">
    <location>
        <begin position="112"/>
        <end position="133"/>
    </location>
</feature>
<feature type="transmembrane region" description="Helical" evidence="7">
    <location>
        <begin position="145"/>
        <end position="172"/>
    </location>
</feature>
<evidence type="ECO:0000259" key="9">
    <source>
        <dbReference type="PROSITE" id="PS50928"/>
    </source>
</evidence>
<comment type="subcellular location">
    <subcellularLocation>
        <location evidence="1 7">Cell membrane</location>
        <topology evidence="1 7">Multi-pass membrane protein</topology>
    </subcellularLocation>
</comment>
<reference evidence="10 11" key="1">
    <citation type="journal article" date="2015" name="Int J Genomics">
        <title>Comparative Genomics Revealed Genetic Diversity and Species/Strain-Level Differences in Carbohydrate Metabolism of Three Probiotic Bifidobacterial Species.</title>
        <authorList>
            <person name="Odamaki T."/>
            <person name="Horigome A."/>
            <person name="Sugahara H."/>
            <person name="Hashikura N."/>
            <person name="Minami J."/>
            <person name="Xiao J.Z."/>
            <person name="Abe F."/>
        </authorList>
    </citation>
    <scope>NUCLEOTIDE SEQUENCE [LARGE SCALE GENOMIC DNA]</scope>
    <source>
        <strain evidence="10 11">MCC 1114</strain>
    </source>
</reference>
<dbReference type="PATRIC" id="fig|1365964.3.peg.740"/>
<dbReference type="InterPro" id="IPR051393">
    <property type="entry name" value="ABC_transporter_permease"/>
</dbReference>
<comment type="caution">
    <text evidence="10">The sequence shown here is derived from an EMBL/GenBank/DDBJ whole genome shotgun (WGS) entry which is preliminary data.</text>
</comment>
<evidence type="ECO:0000313" key="10">
    <source>
        <dbReference type="EMBL" id="KOA66065.1"/>
    </source>
</evidence>
<feature type="domain" description="ABC transmembrane type-1" evidence="9">
    <location>
        <begin position="108"/>
        <end position="321"/>
    </location>
</feature>
<sequence>MALGKAMPEPEKERKREMASSTHLSQSPHGAKTHGERTANVLVAKNRLTGAVMLVPALALLVVFVFGPLVRVVMMSMQGTDIFGSPSGFIGLENYRTVFTDPAFVKVLIQTFLYAVLVVAGRIALGVLLAILLTRHIMGIKILRVAMTSIVSVSVAAASLGFLALFGSSGVINSIIEKLGIRPVGFLTDAKWAFFTVTLVTIWTGLGFALILLCAAIDGVDQEILEAARIDGANEARIQWSIVLPLITPTLFYIAVTTCIEALQAFAQINILTKGGPGQATTTITYNIYTTAFNAGSANFGIASALGIVLFLFVFVLTLLQFRFLEGKVNY</sequence>
<dbReference type="Pfam" id="PF00528">
    <property type="entry name" value="BPD_transp_1"/>
    <property type="match status" value="1"/>
</dbReference>